<gene>
    <name evidence="1" type="ORF">FA15DRAFT_707712</name>
</gene>
<protein>
    <submittedName>
        <fullName evidence="1">Uncharacterized protein</fullName>
    </submittedName>
</protein>
<organism evidence="1 2">
    <name type="scientific">Coprinopsis marcescibilis</name>
    <name type="common">Agaric fungus</name>
    <name type="synonym">Psathyrella marcescibilis</name>
    <dbReference type="NCBI Taxonomy" id="230819"/>
    <lineage>
        <taxon>Eukaryota</taxon>
        <taxon>Fungi</taxon>
        <taxon>Dikarya</taxon>
        <taxon>Basidiomycota</taxon>
        <taxon>Agaricomycotina</taxon>
        <taxon>Agaricomycetes</taxon>
        <taxon>Agaricomycetidae</taxon>
        <taxon>Agaricales</taxon>
        <taxon>Agaricineae</taxon>
        <taxon>Psathyrellaceae</taxon>
        <taxon>Coprinopsis</taxon>
    </lineage>
</organism>
<dbReference type="OrthoDB" id="2691851at2759"/>
<proteinExistence type="predicted"/>
<evidence type="ECO:0000313" key="2">
    <source>
        <dbReference type="Proteomes" id="UP000307440"/>
    </source>
</evidence>
<accession>A0A5C3KKX8</accession>
<dbReference type="AlphaFoldDB" id="A0A5C3KKX8"/>
<dbReference type="STRING" id="230819.A0A5C3KKX8"/>
<dbReference type="Proteomes" id="UP000307440">
    <property type="component" value="Unassembled WGS sequence"/>
</dbReference>
<dbReference type="EMBL" id="ML210285">
    <property type="protein sequence ID" value="TFK20864.1"/>
    <property type="molecule type" value="Genomic_DNA"/>
</dbReference>
<reference evidence="1 2" key="1">
    <citation type="journal article" date="2019" name="Nat. Ecol. Evol.">
        <title>Megaphylogeny resolves global patterns of mushroom evolution.</title>
        <authorList>
            <person name="Varga T."/>
            <person name="Krizsan K."/>
            <person name="Foldi C."/>
            <person name="Dima B."/>
            <person name="Sanchez-Garcia M."/>
            <person name="Sanchez-Ramirez S."/>
            <person name="Szollosi G.J."/>
            <person name="Szarkandi J.G."/>
            <person name="Papp V."/>
            <person name="Albert L."/>
            <person name="Andreopoulos W."/>
            <person name="Angelini C."/>
            <person name="Antonin V."/>
            <person name="Barry K.W."/>
            <person name="Bougher N.L."/>
            <person name="Buchanan P."/>
            <person name="Buyck B."/>
            <person name="Bense V."/>
            <person name="Catcheside P."/>
            <person name="Chovatia M."/>
            <person name="Cooper J."/>
            <person name="Damon W."/>
            <person name="Desjardin D."/>
            <person name="Finy P."/>
            <person name="Geml J."/>
            <person name="Haridas S."/>
            <person name="Hughes K."/>
            <person name="Justo A."/>
            <person name="Karasinski D."/>
            <person name="Kautmanova I."/>
            <person name="Kiss B."/>
            <person name="Kocsube S."/>
            <person name="Kotiranta H."/>
            <person name="LaButti K.M."/>
            <person name="Lechner B.E."/>
            <person name="Liimatainen K."/>
            <person name="Lipzen A."/>
            <person name="Lukacs Z."/>
            <person name="Mihaltcheva S."/>
            <person name="Morgado L.N."/>
            <person name="Niskanen T."/>
            <person name="Noordeloos M.E."/>
            <person name="Ohm R.A."/>
            <person name="Ortiz-Santana B."/>
            <person name="Ovrebo C."/>
            <person name="Racz N."/>
            <person name="Riley R."/>
            <person name="Savchenko A."/>
            <person name="Shiryaev A."/>
            <person name="Soop K."/>
            <person name="Spirin V."/>
            <person name="Szebenyi C."/>
            <person name="Tomsovsky M."/>
            <person name="Tulloss R.E."/>
            <person name="Uehling J."/>
            <person name="Grigoriev I.V."/>
            <person name="Vagvolgyi C."/>
            <person name="Papp T."/>
            <person name="Martin F.M."/>
            <person name="Miettinen O."/>
            <person name="Hibbett D.S."/>
            <person name="Nagy L.G."/>
        </authorList>
    </citation>
    <scope>NUCLEOTIDE SEQUENCE [LARGE SCALE GENOMIC DNA]</scope>
    <source>
        <strain evidence="1 2">CBS 121175</strain>
    </source>
</reference>
<sequence length="298" mass="33208">MAHFQHAKLSAKHINSVFNPEDKQDIKLAVDLLRDIWNLLKGIPEAPNPGFSAAWITIWTFRQFLVWTSRSLSSRSTSAWQLMLVIFCTEGIKFMSNQLYMDIMTTIKNVYICIAKFMIDHLNSTFYIILLGTDRLEILFGNICTIVGNNANTDMLQLDHLSPQHWVGDVDISNVLLQTSWCQGHALAKEIYEPAAANLQDTEHSNPGINVLTLKGVLLVGVPESSDSEPDNVDKPARKVQPSELASLDANILVDIEDQLGEELDFAEADVAVGTAQGPPIHLFEQTTVFDGTRMLKS</sequence>
<evidence type="ECO:0000313" key="1">
    <source>
        <dbReference type="EMBL" id="TFK20864.1"/>
    </source>
</evidence>
<keyword evidence="2" id="KW-1185">Reference proteome</keyword>
<name>A0A5C3KKX8_COPMA</name>